<dbReference type="Gene3D" id="1.10.287.70">
    <property type="match status" value="1"/>
</dbReference>
<dbReference type="GO" id="GO:0048240">
    <property type="term" value="P:sperm capacitation"/>
    <property type="evidence" value="ECO:0007669"/>
    <property type="project" value="TreeGrafter"/>
</dbReference>
<dbReference type="Proteomes" id="UP000593567">
    <property type="component" value="Unassembled WGS sequence"/>
</dbReference>
<dbReference type="InterPro" id="IPR028747">
    <property type="entry name" value="CatSper2"/>
</dbReference>
<keyword evidence="2" id="KW-1133">Transmembrane helix</keyword>
<organism evidence="3 4">
    <name type="scientific">Bugula neritina</name>
    <name type="common">Brown bryozoan</name>
    <name type="synonym">Sertularia neritina</name>
    <dbReference type="NCBI Taxonomy" id="10212"/>
    <lineage>
        <taxon>Eukaryota</taxon>
        <taxon>Metazoa</taxon>
        <taxon>Spiralia</taxon>
        <taxon>Lophotrochozoa</taxon>
        <taxon>Bryozoa</taxon>
        <taxon>Gymnolaemata</taxon>
        <taxon>Cheilostomatida</taxon>
        <taxon>Flustrina</taxon>
        <taxon>Buguloidea</taxon>
        <taxon>Bugulidae</taxon>
        <taxon>Bugula</taxon>
    </lineage>
</organism>
<sequence length="556" mass="60259">MFPSGLGRSLLIIFKLFTLDGWYKFYKDFALIHDIYASSIFIFTWVFLSAFLLGNLFPALLITNFQRIRSELKEEMEHSEIVREMSQEILQLGDQMQNNRIPLATNVSNESTVTDKIGVDVVLKATSYSETSIHTVDISEAFLDKLYAHPTLPYCALLVIYLSCLSCILATTPIVAVQSATPPTQSPKSSLASDSGATPTQEFFSKATSAATKGTFTPTKHTPSGSLTTPPLPSRASFASTAKETLLLSQLDLASLMKLMPSVLEPGRPMTTVHESRAVEGARTSKTEHEKVAKHRGSKPLSAKGSLKGSSAVNMAQIPNVASDSSSTVPADHINDREKVHVQTILTLATHTNAVLKEFAGLHVLPRRNLTVNASKQERKMSFPSRTAYSLKIPSKMSRKSSQLRKDFRELFALSQGASVAVSGSTGSGGSKYGAHPSVTRRSTRITNDGLPFISESDTPSLIYESTSNRLGSLVTQNNTERGAEEYYDVASSTILDIPFQSAKNSLGSESPDTNNNAAEESGELGDPGDPGEVGEEEQLGRNNNAKKHSDDKSQG</sequence>
<dbReference type="PANTHER" id="PTHR46923">
    <property type="entry name" value="CATION CHANNEL SPERM-ASSOCIATED PROTEIN 2"/>
    <property type="match status" value="1"/>
</dbReference>
<keyword evidence="4" id="KW-1185">Reference proteome</keyword>
<name>A0A7J7KNW6_BUGNE</name>
<keyword evidence="2" id="KW-0472">Membrane</keyword>
<feature type="transmembrane region" description="Helical" evidence="2">
    <location>
        <begin position="35"/>
        <end position="63"/>
    </location>
</feature>
<keyword evidence="2" id="KW-0812">Transmembrane</keyword>
<dbReference type="GO" id="GO:0036128">
    <property type="term" value="C:CatSper complex"/>
    <property type="evidence" value="ECO:0007669"/>
    <property type="project" value="InterPro"/>
</dbReference>
<dbReference type="OrthoDB" id="416585at2759"/>
<feature type="region of interest" description="Disordered" evidence="1">
    <location>
        <begin position="213"/>
        <end position="235"/>
    </location>
</feature>
<feature type="region of interest" description="Disordered" evidence="1">
    <location>
        <begin position="275"/>
        <end position="309"/>
    </location>
</feature>
<dbReference type="EMBL" id="VXIV02000207">
    <property type="protein sequence ID" value="KAF6039838.1"/>
    <property type="molecule type" value="Genomic_DNA"/>
</dbReference>
<feature type="region of interest" description="Disordered" evidence="1">
    <location>
        <begin position="179"/>
        <end position="199"/>
    </location>
</feature>
<protein>
    <submittedName>
        <fullName evidence="3">CATSPER2</fullName>
    </submittedName>
</protein>
<feature type="compositionally biased region" description="Basic and acidic residues" evidence="1">
    <location>
        <begin position="275"/>
        <end position="291"/>
    </location>
</feature>
<evidence type="ECO:0000256" key="2">
    <source>
        <dbReference type="SAM" id="Phobius"/>
    </source>
</evidence>
<feature type="region of interest" description="Disordered" evidence="1">
    <location>
        <begin position="503"/>
        <end position="556"/>
    </location>
</feature>
<dbReference type="GO" id="GO:0030317">
    <property type="term" value="P:flagellated sperm motility"/>
    <property type="evidence" value="ECO:0007669"/>
    <property type="project" value="InterPro"/>
</dbReference>
<dbReference type="PANTHER" id="PTHR46923:SF1">
    <property type="entry name" value="CATION CHANNEL SPERM-ASSOCIATED PROTEIN 2"/>
    <property type="match status" value="1"/>
</dbReference>
<reference evidence="3" key="1">
    <citation type="submission" date="2020-06" db="EMBL/GenBank/DDBJ databases">
        <title>Draft genome of Bugula neritina, a colonial animal packing powerful symbionts and potential medicines.</title>
        <authorList>
            <person name="Rayko M."/>
        </authorList>
    </citation>
    <scope>NUCLEOTIDE SEQUENCE [LARGE SCALE GENOMIC DNA]</scope>
    <source>
        <strain evidence="3">Kwan_BN1</strain>
    </source>
</reference>
<feature type="compositionally biased region" description="Polar residues" evidence="1">
    <location>
        <begin position="503"/>
        <end position="519"/>
    </location>
</feature>
<evidence type="ECO:0000313" key="4">
    <source>
        <dbReference type="Proteomes" id="UP000593567"/>
    </source>
</evidence>
<proteinExistence type="predicted"/>
<comment type="caution">
    <text evidence="3">The sequence shown here is derived from an EMBL/GenBank/DDBJ whole genome shotgun (WGS) entry which is preliminary data.</text>
</comment>
<evidence type="ECO:0000313" key="3">
    <source>
        <dbReference type="EMBL" id="KAF6039838.1"/>
    </source>
</evidence>
<feature type="transmembrane region" description="Helical" evidence="2">
    <location>
        <begin position="154"/>
        <end position="176"/>
    </location>
</feature>
<gene>
    <name evidence="3" type="ORF">EB796_001874</name>
</gene>
<accession>A0A7J7KNW6</accession>
<dbReference type="GO" id="GO:0009566">
    <property type="term" value="P:fertilization"/>
    <property type="evidence" value="ECO:0007669"/>
    <property type="project" value="TreeGrafter"/>
</dbReference>
<evidence type="ECO:0000256" key="1">
    <source>
        <dbReference type="SAM" id="MobiDB-lite"/>
    </source>
</evidence>
<dbReference type="GO" id="GO:0005227">
    <property type="term" value="F:calcium-activated cation channel activity"/>
    <property type="evidence" value="ECO:0007669"/>
    <property type="project" value="InterPro"/>
</dbReference>
<dbReference type="AlphaFoldDB" id="A0A7J7KNW6"/>